<evidence type="ECO:0000313" key="8">
    <source>
        <dbReference type="EMBL" id="MDL2400739.1"/>
    </source>
</evidence>
<keyword evidence="4 7" id="KW-0812">Transmembrane</keyword>
<evidence type="ECO:0000256" key="3">
    <source>
        <dbReference type="ARBA" id="ARBA00022475"/>
    </source>
</evidence>
<evidence type="ECO:0000256" key="4">
    <source>
        <dbReference type="ARBA" id="ARBA00022692"/>
    </source>
</evidence>
<dbReference type="RefSeq" id="WP_285869890.1">
    <property type="nucleotide sequence ID" value="NZ_JARFYM010000013.1"/>
</dbReference>
<keyword evidence="5 7" id="KW-1133">Transmembrane helix</keyword>
<dbReference type="InterPro" id="IPR051907">
    <property type="entry name" value="DoxX-like_oxidoreductase"/>
</dbReference>
<comment type="caution">
    <text evidence="8">The sequence shown here is derived from an EMBL/GenBank/DDBJ whole genome shotgun (WGS) entry which is preliminary data.</text>
</comment>
<dbReference type="PANTHER" id="PTHR33452:SF1">
    <property type="entry name" value="INNER MEMBRANE PROTEIN YPHA-RELATED"/>
    <property type="match status" value="1"/>
</dbReference>
<evidence type="ECO:0000256" key="6">
    <source>
        <dbReference type="ARBA" id="ARBA00023136"/>
    </source>
</evidence>
<accession>A0ABT7JWL4</accession>
<evidence type="ECO:0000256" key="7">
    <source>
        <dbReference type="SAM" id="Phobius"/>
    </source>
</evidence>
<dbReference type="EMBL" id="JARFYM010000013">
    <property type="protein sequence ID" value="MDL2400739.1"/>
    <property type="molecule type" value="Genomic_DNA"/>
</dbReference>
<evidence type="ECO:0000256" key="1">
    <source>
        <dbReference type="ARBA" id="ARBA00004651"/>
    </source>
</evidence>
<keyword evidence="3" id="KW-1003">Cell membrane</keyword>
<comment type="subcellular location">
    <subcellularLocation>
        <location evidence="1">Cell membrane</location>
        <topology evidence="1">Multi-pass membrane protein</topology>
    </subcellularLocation>
</comment>
<name>A0ABT7JWL4_9HYPH</name>
<keyword evidence="9" id="KW-1185">Reference proteome</keyword>
<dbReference type="PANTHER" id="PTHR33452">
    <property type="entry name" value="OXIDOREDUCTASE CATD-RELATED"/>
    <property type="match status" value="1"/>
</dbReference>
<feature type="transmembrane region" description="Helical" evidence="7">
    <location>
        <begin position="111"/>
        <end position="130"/>
    </location>
</feature>
<reference evidence="8" key="1">
    <citation type="submission" date="2023-06" db="EMBL/GenBank/DDBJ databases">
        <title>Phylogenetic Diversity of Rhizobium strains.</title>
        <authorList>
            <person name="Moura F.T."/>
            <person name="Helene L.C.F."/>
            <person name="Hungria M."/>
        </authorList>
    </citation>
    <scope>NUCLEOTIDE SEQUENCE</scope>
    <source>
        <strain evidence="8">CCGE526</strain>
    </source>
</reference>
<dbReference type="Pfam" id="PF07681">
    <property type="entry name" value="DoxX"/>
    <property type="match status" value="1"/>
</dbReference>
<proteinExistence type="inferred from homology"/>
<feature type="transmembrane region" description="Helical" evidence="7">
    <location>
        <begin position="55"/>
        <end position="75"/>
    </location>
</feature>
<organism evidence="8 9">
    <name type="scientific">Rhizobium mayense</name>
    <dbReference type="NCBI Taxonomy" id="1312184"/>
    <lineage>
        <taxon>Bacteria</taxon>
        <taxon>Pseudomonadati</taxon>
        <taxon>Pseudomonadota</taxon>
        <taxon>Alphaproteobacteria</taxon>
        <taxon>Hyphomicrobiales</taxon>
        <taxon>Rhizobiaceae</taxon>
        <taxon>Rhizobium/Agrobacterium group</taxon>
        <taxon>Rhizobium</taxon>
    </lineage>
</organism>
<keyword evidence="6 7" id="KW-0472">Membrane</keyword>
<dbReference type="InterPro" id="IPR032808">
    <property type="entry name" value="DoxX"/>
</dbReference>
<feature type="transmembrane region" description="Helical" evidence="7">
    <location>
        <begin position="23"/>
        <end position="43"/>
    </location>
</feature>
<comment type="similarity">
    <text evidence="2">Belongs to the DoxX family.</text>
</comment>
<dbReference type="Proteomes" id="UP001172645">
    <property type="component" value="Unassembled WGS sequence"/>
</dbReference>
<evidence type="ECO:0000256" key="5">
    <source>
        <dbReference type="ARBA" id="ARBA00022989"/>
    </source>
</evidence>
<protein>
    <submittedName>
        <fullName evidence="8">DoxX family protein</fullName>
    </submittedName>
</protein>
<evidence type="ECO:0000256" key="2">
    <source>
        <dbReference type="ARBA" id="ARBA00006679"/>
    </source>
</evidence>
<evidence type="ECO:0000313" key="9">
    <source>
        <dbReference type="Proteomes" id="UP001172645"/>
    </source>
</evidence>
<feature type="transmembrane region" description="Helical" evidence="7">
    <location>
        <begin position="81"/>
        <end position="99"/>
    </location>
</feature>
<gene>
    <name evidence="8" type="ORF">PY649_17660</name>
</gene>
<sequence length="159" mass="17086">MDYSENANVVHPMDMTLLAGRLLMAWIFLHESMALAFNFDAAVNAMAKLGVPEPLLVAVIALQLGAGLSLALGLLTRLGALSLGLFCLSTALIFHTDFASHNEMLHFEKDLAIAGGMFVLVTTGAGALSVDRFLERHILASSNDKSPRPLRRAIEKGIL</sequence>